<keyword evidence="8" id="KW-1185">Reference proteome</keyword>
<sequence length="304" mass="31666">METCNKIQLLLIVCLSFNLLSVRAACAPRSFRYLEPKLASISSLPTPTSSPPPSVPKATPPSVSNPVVPPSPPKPATPAPTPAAPVKQQAAPAPATPPPAPKQQATPVPATPPPAPTQQATPAPTTPPPTQTQQANPAPATPPPAQTQQAKAPVNPEVKKVCDATDNPMLCMATVSPLLQGKFDVVSILQTEVNACKTLSQTLLDKSVKLSADPSTIPDVAKTLKTCKENYESVIDNMEKTIQAIAEKDLGTVNTMLSAAIADVSTCGENFSEVATNPNPLVDMEQSVTNLVGNCLSISASLKW</sequence>
<feature type="domain" description="Pectinesterase inhibitor" evidence="6">
    <location>
        <begin position="153"/>
        <end position="298"/>
    </location>
</feature>
<comment type="similarity">
    <text evidence="3">Belongs to the PMEI family.</text>
</comment>
<dbReference type="PANTHER" id="PTHR36710">
    <property type="entry name" value="PECTINESTERASE INHIBITOR-LIKE"/>
    <property type="match status" value="1"/>
</dbReference>
<protein>
    <recommendedName>
        <fullName evidence="6">Pectinesterase inhibitor domain-containing protein</fullName>
    </recommendedName>
</protein>
<dbReference type="STRING" id="218851.A0A2G5EZ81"/>
<dbReference type="EMBL" id="KZ305020">
    <property type="protein sequence ID" value="PIA61075.1"/>
    <property type="molecule type" value="Genomic_DNA"/>
</dbReference>
<evidence type="ECO:0000256" key="1">
    <source>
        <dbReference type="ARBA" id="ARBA00022729"/>
    </source>
</evidence>
<reference evidence="7 8" key="1">
    <citation type="submission" date="2017-09" db="EMBL/GenBank/DDBJ databases">
        <title>WGS assembly of Aquilegia coerulea Goldsmith.</title>
        <authorList>
            <person name="Hodges S."/>
            <person name="Kramer E."/>
            <person name="Nordborg M."/>
            <person name="Tomkins J."/>
            <person name="Borevitz J."/>
            <person name="Derieg N."/>
            <person name="Yan J."/>
            <person name="Mihaltcheva S."/>
            <person name="Hayes R.D."/>
            <person name="Rokhsar D."/>
        </authorList>
    </citation>
    <scope>NUCLEOTIDE SEQUENCE [LARGE SCALE GENOMIC DNA]</scope>
    <source>
        <strain evidence="8">cv. Goldsmith</strain>
    </source>
</reference>
<keyword evidence="2" id="KW-1015">Disulfide bond</keyword>
<dbReference type="CDD" id="cd15800">
    <property type="entry name" value="PMEI-like_2"/>
    <property type="match status" value="1"/>
</dbReference>
<dbReference type="InterPro" id="IPR006501">
    <property type="entry name" value="Pectinesterase_inhib_dom"/>
</dbReference>
<evidence type="ECO:0000256" key="3">
    <source>
        <dbReference type="ARBA" id="ARBA00038471"/>
    </source>
</evidence>
<dbReference type="Proteomes" id="UP000230069">
    <property type="component" value="Unassembled WGS sequence"/>
</dbReference>
<organism evidence="7 8">
    <name type="scientific">Aquilegia coerulea</name>
    <name type="common">Rocky mountain columbine</name>
    <dbReference type="NCBI Taxonomy" id="218851"/>
    <lineage>
        <taxon>Eukaryota</taxon>
        <taxon>Viridiplantae</taxon>
        <taxon>Streptophyta</taxon>
        <taxon>Embryophyta</taxon>
        <taxon>Tracheophyta</taxon>
        <taxon>Spermatophyta</taxon>
        <taxon>Magnoliopsida</taxon>
        <taxon>Ranunculales</taxon>
        <taxon>Ranunculaceae</taxon>
        <taxon>Thalictroideae</taxon>
        <taxon>Aquilegia</taxon>
    </lineage>
</organism>
<feature type="chain" id="PRO_5013761101" description="Pectinesterase inhibitor domain-containing protein" evidence="5">
    <location>
        <begin position="25"/>
        <end position="304"/>
    </location>
</feature>
<evidence type="ECO:0000256" key="5">
    <source>
        <dbReference type="SAM" id="SignalP"/>
    </source>
</evidence>
<dbReference type="InParanoid" id="A0A2G5EZ81"/>
<evidence type="ECO:0000313" key="7">
    <source>
        <dbReference type="EMBL" id="PIA61075.1"/>
    </source>
</evidence>
<dbReference type="PRINTS" id="PR01217">
    <property type="entry name" value="PRICHEXTENSN"/>
</dbReference>
<dbReference type="InterPro" id="IPR035513">
    <property type="entry name" value="Invertase/methylesterase_inhib"/>
</dbReference>
<evidence type="ECO:0000256" key="4">
    <source>
        <dbReference type="SAM" id="MobiDB-lite"/>
    </source>
</evidence>
<dbReference type="Pfam" id="PF04043">
    <property type="entry name" value="PMEI"/>
    <property type="match status" value="1"/>
</dbReference>
<feature type="signal peptide" evidence="5">
    <location>
        <begin position="1"/>
        <end position="24"/>
    </location>
</feature>
<dbReference type="SUPFAM" id="SSF101148">
    <property type="entry name" value="Plant invertase/pectin methylesterase inhibitor"/>
    <property type="match status" value="1"/>
</dbReference>
<accession>A0A2G5EZ81</accession>
<dbReference type="SMART" id="SM00856">
    <property type="entry name" value="PMEI"/>
    <property type="match status" value="1"/>
</dbReference>
<feature type="compositionally biased region" description="Low complexity" evidence="4">
    <location>
        <begin position="84"/>
        <end position="93"/>
    </location>
</feature>
<dbReference type="OrthoDB" id="770764at2759"/>
<feature type="compositionally biased region" description="Pro residues" evidence="4">
    <location>
        <begin position="48"/>
        <end position="59"/>
    </location>
</feature>
<dbReference type="GO" id="GO:0004857">
    <property type="term" value="F:enzyme inhibitor activity"/>
    <property type="evidence" value="ECO:0007669"/>
    <property type="project" value="InterPro"/>
</dbReference>
<evidence type="ECO:0000259" key="6">
    <source>
        <dbReference type="SMART" id="SM00856"/>
    </source>
</evidence>
<dbReference type="FunFam" id="1.20.140.40:FF:000003">
    <property type="entry name" value="Invertase/pectin methylesterase inhibitor family protein"/>
    <property type="match status" value="1"/>
</dbReference>
<dbReference type="PANTHER" id="PTHR36710:SF21">
    <property type="entry name" value="PECTINESTERASE INHIBITOR DOMAIN-CONTAINING PROTEIN"/>
    <property type="match status" value="1"/>
</dbReference>
<keyword evidence="1 5" id="KW-0732">Signal</keyword>
<evidence type="ECO:0000313" key="8">
    <source>
        <dbReference type="Proteomes" id="UP000230069"/>
    </source>
</evidence>
<dbReference type="AlphaFoldDB" id="A0A2G5EZ81"/>
<dbReference type="Gene3D" id="1.20.140.40">
    <property type="entry name" value="Invertase/pectin methylesterase inhibitor family protein"/>
    <property type="match status" value="1"/>
</dbReference>
<feature type="region of interest" description="Disordered" evidence="4">
    <location>
        <begin position="41"/>
        <end position="155"/>
    </location>
</feature>
<dbReference type="NCBIfam" id="TIGR01614">
    <property type="entry name" value="PME_inhib"/>
    <property type="match status" value="1"/>
</dbReference>
<feature type="compositionally biased region" description="Pro residues" evidence="4">
    <location>
        <begin position="67"/>
        <end position="83"/>
    </location>
</feature>
<evidence type="ECO:0000256" key="2">
    <source>
        <dbReference type="ARBA" id="ARBA00023157"/>
    </source>
</evidence>
<proteinExistence type="inferred from homology"/>
<name>A0A2G5EZ81_AQUCA</name>
<gene>
    <name evidence="7" type="ORF">AQUCO_00300532v1</name>
</gene>
<dbReference type="InterPro" id="IPR052421">
    <property type="entry name" value="PCW_Enzyme_Inhibitor"/>
</dbReference>